<accession>A0A381PE62</accession>
<protein>
    <recommendedName>
        <fullName evidence="5">TrmE-type G domain-containing protein</fullName>
    </recommendedName>
</protein>
<dbReference type="GO" id="GO:0030488">
    <property type="term" value="P:tRNA methylation"/>
    <property type="evidence" value="ECO:0007669"/>
    <property type="project" value="TreeGrafter"/>
</dbReference>
<dbReference type="GO" id="GO:0003924">
    <property type="term" value="F:GTPase activity"/>
    <property type="evidence" value="ECO:0007669"/>
    <property type="project" value="InterPro"/>
</dbReference>
<dbReference type="Pfam" id="PF10396">
    <property type="entry name" value="TrmE_N"/>
    <property type="match status" value="1"/>
</dbReference>
<evidence type="ECO:0000256" key="4">
    <source>
        <dbReference type="ARBA" id="ARBA00023134"/>
    </source>
</evidence>
<feature type="domain" description="TrmE-type G" evidence="5">
    <location>
        <begin position="216"/>
        <end position="363"/>
    </location>
</feature>
<dbReference type="InterPro" id="IPR006073">
    <property type="entry name" value="GTP-bd"/>
</dbReference>
<keyword evidence="2" id="KW-0819">tRNA processing</keyword>
<evidence type="ECO:0000256" key="1">
    <source>
        <dbReference type="ARBA" id="ARBA00011043"/>
    </source>
</evidence>
<dbReference type="HAMAP" id="MF_00379">
    <property type="entry name" value="GTPase_MnmE"/>
    <property type="match status" value="1"/>
</dbReference>
<dbReference type="NCBIfam" id="NF003661">
    <property type="entry name" value="PRK05291.1-3"/>
    <property type="match status" value="1"/>
</dbReference>
<dbReference type="Gene3D" id="3.40.50.300">
    <property type="entry name" value="P-loop containing nucleotide triphosphate hydrolases"/>
    <property type="match status" value="1"/>
</dbReference>
<dbReference type="InterPro" id="IPR027266">
    <property type="entry name" value="TrmE/GcvT-like"/>
</dbReference>
<keyword evidence="4" id="KW-0342">GTP-binding</keyword>
<evidence type="ECO:0000259" key="5">
    <source>
        <dbReference type="PROSITE" id="PS51709"/>
    </source>
</evidence>
<gene>
    <name evidence="6" type="ORF">METZ01_LOCUS18159</name>
</gene>
<proteinExistence type="inferred from homology"/>
<dbReference type="InterPro" id="IPR031168">
    <property type="entry name" value="G_TrmE"/>
</dbReference>
<dbReference type="PRINTS" id="PR00326">
    <property type="entry name" value="GTP1OBG"/>
</dbReference>
<dbReference type="PANTHER" id="PTHR42714">
    <property type="entry name" value="TRNA MODIFICATION GTPASE GTPBP3"/>
    <property type="match status" value="1"/>
</dbReference>
<dbReference type="SUPFAM" id="SSF52540">
    <property type="entry name" value="P-loop containing nucleoside triphosphate hydrolases"/>
    <property type="match status" value="1"/>
</dbReference>
<comment type="similarity">
    <text evidence="1">Belongs to the TRAFAC class TrmE-Era-EngA-EngB-Septin-like GTPase superfamily. TrmE GTPase family.</text>
</comment>
<sequence length="440" mass="45799">VEETVVAPATPSGRGGVSIVRISGPEASLVGVSLCGELPQPWSFKPCSILTTDGVVLDSGLVVFFAAPKSYTGEDVVEIHCHGNPLIVDSIVAEAVSLGARVAEPGEFTKRAFLNDKIDLAQAESVADLIAAQTSSALVAASSSLSGAFSALVNKTIDGVVDVRVVVEACLDFSDEESVSVFDEQKTLVRKGVVESLGVVGSLLDASRLGSKMREGLGVVILGPPNCGKSTLLNALAKEDVAIVSDAPGTTRDLLRVVLDLGGLPVEFVDTAGLHEDTEEAVEVEGMRRAVSAVDSADLVVLMSCVDEVFDPPINPDAKTLRVFNKIDVFPDSASSESVGVCISALTGENLGGFIEAVFACFGVGPGIEVPVLARRRHLGFLEQALASLESSLSVLDGGGDLVLVAEDLKEAQNFLGFITRPVTSDELLGDIFSEFCIGK</sequence>
<evidence type="ECO:0000313" key="6">
    <source>
        <dbReference type="EMBL" id="SUZ65305.1"/>
    </source>
</evidence>
<dbReference type="EMBL" id="UINC01000956">
    <property type="protein sequence ID" value="SUZ65305.1"/>
    <property type="molecule type" value="Genomic_DNA"/>
</dbReference>
<dbReference type="InterPro" id="IPR027417">
    <property type="entry name" value="P-loop_NTPase"/>
</dbReference>
<dbReference type="Gene3D" id="1.20.120.430">
    <property type="entry name" value="tRNA modification GTPase MnmE domain 2"/>
    <property type="match status" value="1"/>
</dbReference>
<dbReference type="CDD" id="cd04164">
    <property type="entry name" value="trmE"/>
    <property type="match status" value="1"/>
</dbReference>
<dbReference type="PANTHER" id="PTHR42714:SF2">
    <property type="entry name" value="TRNA MODIFICATION GTPASE GTPBP3, MITOCHONDRIAL"/>
    <property type="match status" value="1"/>
</dbReference>
<reference evidence="6" key="1">
    <citation type="submission" date="2018-05" db="EMBL/GenBank/DDBJ databases">
        <authorList>
            <person name="Lanie J.A."/>
            <person name="Ng W.-L."/>
            <person name="Kazmierczak K.M."/>
            <person name="Andrzejewski T.M."/>
            <person name="Davidsen T.M."/>
            <person name="Wayne K.J."/>
            <person name="Tettelin H."/>
            <person name="Glass J.I."/>
            <person name="Rusch D."/>
            <person name="Podicherti R."/>
            <person name="Tsui H.-C.T."/>
            <person name="Winkler M.E."/>
        </authorList>
    </citation>
    <scope>NUCLEOTIDE SEQUENCE</scope>
</reference>
<dbReference type="NCBIfam" id="TIGR00450">
    <property type="entry name" value="mnmE_trmE_thdF"/>
    <property type="match status" value="1"/>
</dbReference>
<organism evidence="6">
    <name type="scientific">marine metagenome</name>
    <dbReference type="NCBI Taxonomy" id="408172"/>
    <lineage>
        <taxon>unclassified sequences</taxon>
        <taxon>metagenomes</taxon>
        <taxon>ecological metagenomes</taxon>
    </lineage>
</organism>
<evidence type="ECO:0000256" key="3">
    <source>
        <dbReference type="ARBA" id="ARBA00022741"/>
    </source>
</evidence>
<dbReference type="GO" id="GO:0005525">
    <property type="term" value="F:GTP binding"/>
    <property type="evidence" value="ECO:0007669"/>
    <property type="project" value="UniProtKB-KW"/>
</dbReference>
<dbReference type="Pfam" id="PF12631">
    <property type="entry name" value="MnmE_helical"/>
    <property type="match status" value="1"/>
</dbReference>
<dbReference type="InterPro" id="IPR004520">
    <property type="entry name" value="GTPase_MnmE"/>
</dbReference>
<name>A0A381PE62_9ZZZZ</name>
<dbReference type="Gene3D" id="3.30.1360.120">
    <property type="entry name" value="Probable tRNA modification gtpase trme, domain 1"/>
    <property type="match status" value="1"/>
</dbReference>
<dbReference type="CDD" id="cd14858">
    <property type="entry name" value="TrmE_N"/>
    <property type="match status" value="1"/>
</dbReference>
<dbReference type="InterPro" id="IPR005225">
    <property type="entry name" value="Small_GTP-bd"/>
</dbReference>
<dbReference type="InterPro" id="IPR018948">
    <property type="entry name" value="GTP-bd_TrmE_N"/>
</dbReference>
<dbReference type="InterPro" id="IPR025867">
    <property type="entry name" value="MnmE_helical"/>
</dbReference>
<dbReference type="AlphaFoldDB" id="A0A381PE62"/>
<dbReference type="PROSITE" id="PS51709">
    <property type="entry name" value="G_TRME"/>
    <property type="match status" value="1"/>
</dbReference>
<dbReference type="Pfam" id="PF01926">
    <property type="entry name" value="MMR_HSR1"/>
    <property type="match status" value="1"/>
</dbReference>
<keyword evidence="3" id="KW-0547">Nucleotide-binding</keyword>
<feature type="non-terminal residue" evidence="6">
    <location>
        <position position="1"/>
    </location>
</feature>
<dbReference type="NCBIfam" id="TIGR00231">
    <property type="entry name" value="small_GTP"/>
    <property type="match status" value="1"/>
</dbReference>
<evidence type="ECO:0000256" key="2">
    <source>
        <dbReference type="ARBA" id="ARBA00022694"/>
    </source>
</evidence>
<dbReference type="GO" id="GO:0005829">
    <property type="term" value="C:cytosol"/>
    <property type="evidence" value="ECO:0007669"/>
    <property type="project" value="TreeGrafter"/>
</dbReference>
<dbReference type="InterPro" id="IPR027368">
    <property type="entry name" value="MnmE_dom2"/>
</dbReference>
<dbReference type="GO" id="GO:0002098">
    <property type="term" value="P:tRNA wobble uridine modification"/>
    <property type="evidence" value="ECO:0007669"/>
    <property type="project" value="TreeGrafter"/>
</dbReference>